<dbReference type="OMA" id="EHSKRTI"/>
<feature type="region of interest" description="Disordered" evidence="8">
    <location>
        <begin position="159"/>
        <end position="284"/>
    </location>
</feature>
<evidence type="ECO:0000256" key="7">
    <source>
        <dbReference type="SAM" id="Coils"/>
    </source>
</evidence>
<feature type="compositionally biased region" description="Low complexity" evidence="8">
    <location>
        <begin position="238"/>
        <end position="257"/>
    </location>
</feature>
<evidence type="ECO:0008006" key="11">
    <source>
        <dbReference type="Google" id="ProtNLM"/>
    </source>
</evidence>
<evidence type="ECO:0000256" key="6">
    <source>
        <dbReference type="ARBA" id="ARBA00023136"/>
    </source>
</evidence>
<keyword evidence="10" id="KW-1185">Reference proteome</keyword>
<dbReference type="AlphaFoldDB" id="A0A401S283"/>
<dbReference type="EMBL" id="BEZZ01000058">
    <property type="protein sequence ID" value="GCC24497.1"/>
    <property type="molecule type" value="Genomic_DNA"/>
</dbReference>
<dbReference type="STRING" id="137246.A0A401S283"/>
<feature type="compositionally biased region" description="Polar residues" evidence="8">
    <location>
        <begin position="203"/>
        <end position="214"/>
    </location>
</feature>
<dbReference type="PANTHER" id="PTHR16208">
    <property type="entry name" value="MICROTUBULE-ASSOCIATED PROTEIN/SYNTAPHILIN"/>
    <property type="match status" value="1"/>
</dbReference>
<feature type="compositionally biased region" description="Low complexity" evidence="8">
    <location>
        <begin position="183"/>
        <end position="195"/>
    </location>
</feature>
<keyword evidence="2" id="KW-0597">Phosphoprotein</keyword>
<keyword evidence="5 7" id="KW-0175">Coiled coil</keyword>
<sequence length="714" mass="78541">MKIMEGFLPQLVSKVPGGRGGMGPFNEYHKDQKVREKRSPRSRIPRLVLRPYPHIQKGSPSSESPISEEESRDYDLSSGHSRRSTTVSSISFCSDDTGCPSSQSVSPVKSPSKSASSLLTFPTVSEEEESGRKPNSGAATEWSVQHIKHKREQTLCLVQPGSEADFSSSSSTGSISAPEGLMSSTGGKRSSASRSRGVHGRGNASSGLKQSGSPTVAREKDPVSAVYRNTANIRDTYGASSRSSSSNSGSYKGSDSSPTIRRSGKYTSCSDNHGITPPNPEQYLTPLQQKEVTIRHLRTKLKDSESSLQERWESEVADLKSQLARMREDWIEEECHRVEAQLALKEARKEIKQLREVIDTMKNSLVEKDKGVQKYFVDINIQNKKLESLLQSMELAQNGTSRDDSSLDCMCPSPVKSLARSTTYTKMTEAMGLEDQAVEEMADSGLLANDDMASRTDLFDQILRSKPVEGSPGDGSWPQTAERQVTLVNRAAREISDQSGMIFVTNDNKLVREQAIQTDVVPYSPDVQNLILHILKSQHNSPVSPISSTWVSDVSQAASAPQFETTVSDALLDLTPNNPNTAILVSKVEPVNHFMSPEAYTYNQHLPRLKHMTEHTFTSTPDVKDGGECLVSEEQPSALCQKSYWSSHFIVDLLAVAVPVVPTLAWVFSTHRGGTEPLYNIGTLLRGCCLVALHSLRHTPRTLFCHSDKNKDNH</sequence>
<feature type="compositionally biased region" description="Low complexity" evidence="8">
    <location>
        <begin position="100"/>
        <end position="117"/>
    </location>
</feature>
<feature type="compositionally biased region" description="Low complexity" evidence="8">
    <location>
        <begin position="162"/>
        <end position="176"/>
    </location>
</feature>
<dbReference type="GO" id="GO:0016020">
    <property type="term" value="C:membrane"/>
    <property type="evidence" value="ECO:0007669"/>
    <property type="project" value="UniProtKB-SubCell"/>
</dbReference>
<dbReference type="InterPro" id="IPR028197">
    <property type="entry name" value="Syntaphilin/Syntabulin"/>
</dbReference>
<evidence type="ECO:0000313" key="10">
    <source>
        <dbReference type="Proteomes" id="UP000287033"/>
    </source>
</evidence>
<protein>
    <recommendedName>
        <fullName evidence="11">Syntabulin</fullName>
    </recommendedName>
</protein>
<evidence type="ECO:0000256" key="4">
    <source>
        <dbReference type="ARBA" id="ARBA00022989"/>
    </source>
</evidence>
<dbReference type="GO" id="GO:1904115">
    <property type="term" value="C:axon cytoplasm"/>
    <property type="evidence" value="ECO:0007669"/>
    <property type="project" value="GOC"/>
</dbReference>
<name>A0A401S283_CHIPU</name>
<keyword evidence="3" id="KW-0812">Transmembrane</keyword>
<dbReference type="Proteomes" id="UP000287033">
    <property type="component" value="Unassembled WGS sequence"/>
</dbReference>
<dbReference type="PANTHER" id="PTHR16208:SF4">
    <property type="entry name" value="SYNTABULIN"/>
    <property type="match status" value="1"/>
</dbReference>
<evidence type="ECO:0000256" key="1">
    <source>
        <dbReference type="ARBA" id="ARBA00004167"/>
    </source>
</evidence>
<comment type="caution">
    <text evidence="9">The sequence shown here is derived from an EMBL/GenBank/DDBJ whole genome shotgun (WGS) entry which is preliminary data.</text>
</comment>
<dbReference type="GO" id="GO:0019896">
    <property type="term" value="P:axonal transport of mitochondrion"/>
    <property type="evidence" value="ECO:0007669"/>
    <property type="project" value="TreeGrafter"/>
</dbReference>
<evidence type="ECO:0000256" key="5">
    <source>
        <dbReference type="ARBA" id="ARBA00023054"/>
    </source>
</evidence>
<dbReference type="OrthoDB" id="5807119at2759"/>
<evidence type="ECO:0000256" key="2">
    <source>
        <dbReference type="ARBA" id="ARBA00022553"/>
    </source>
</evidence>
<dbReference type="GO" id="GO:0060074">
    <property type="term" value="P:synapse maturation"/>
    <property type="evidence" value="ECO:0007669"/>
    <property type="project" value="TreeGrafter"/>
</dbReference>
<dbReference type="GO" id="GO:0005881">
    <property type="term" value="C:cytoplasmic microtubule"/>
    <property type="evidence" value="ECO:0007669"/>
    <property type="project" value="TreeGrafter"/>
</dbReference>
<evidence type="ECO:0000256" key="8">
    <source>
        <dbReference type="SAM" id="MobiDB-lite"/>
    </source>
</evidence>
<proteinExistence type="predicted"/>
<evidence type="ECO:0000313" key="9">
    <source>
        <dbReference type="EMBL" id="GCC24497.1"/>
    </source>
</evidence>
<gene>
    <name evidence="9" type="ORF">chiPu_0002898</name>
</gene>
<dbReference type="Pfam" id="PF15290">
    <property type="entry name" value="Syntaphilin"/>
    <property type="match status" value="1"/>
</dbReference>
<accession>A0A401S283</accession>
<keyword evidence="6" id="KW-0472">Membrane</keyword>
<organism evidence="9 10">
    <name type="scientific">Chiloscyllium punctatum</name>
    <name type="common">Brownbanded bambooshark</name>
    <name type="synonym">Hemiscyllium punctatum</name>
    <dbReference type="NCBI Taxonomy" id="137246"/>
    <lineage>
        <taxon>Eukaryota</taxon>
        <taxon>Metazoa</taxon>
        <taxon>Chordata</taxon>
        <taxon>Craniata</taxon>
        <taxon>Vertebrata</taxon>
        <taxon>Chondrichthyes</taxon>
        <taxon>Elasmobranchii</taxon>
        <taxon>Galeomorphii</taxon>
        <taxon>Galeoidea</taxon>
        <taxon>Orectolobiformes</taxon>
        <taxon>Hemiscylliidae</taxon>
        <taxon>Chiloscyllium</taxon>
    </lineage>
</organism>
<feature type="coiled-coil region" evidence="7">
    <location>
        <begin position="309"/>
        <end position="364"/>
    </location>
</feature>
<feature type="compositionally biased region" description="Polar residues" evidence="8">
    <location>
        <begin position="84"/>
        <end position="94"/>
    </location>
</feature>
<comment type="subcellular location">
    <subcellularLocation>
        <location evidence="1">Membrane</location>
        <topology evidence="1">Single-pass membrane protein</topology>
    </subcellularLocation>
</comment>
<evidence type="ECO:0000256" key="3">
    <source>
        <dbReference type="ARBA" id="ARBA00022692"/>
    </source>
</evidence>
<keyword evidence="4" id="KW-1133">Transmembrane helix</keyword>
<feature type="region of interest" description="Disordered" evidence="8">
    <location>
        <begin position="1"/>
        <end position="146"/>
    </location>
</feature>
<feature type="compositionally biased region" description="Basic and acidic residues" evidence="8">
    <location>
        <begin position="27"/>
        <end position="39"/>
    </location>
</feature>
<reference evidence="9 10" key="1">
    <citation type="journal article" date="2018" name="Nat. Ecol. Evol.">
        <title>Shark genomes provide insights into elasmobranch evolution and the origin of vertebrates.</title>
        <authorList>
            <person name="Hara Y"/>
            <person name="Yamaguchi K"/>
            <person name="Onimaru K"/>
            <person name="Kadota M"/>
            <person name="Koyanagi M"/>
            <person name="Keeley SD"/>
            <person name="Tatsumi K"/>
            <person name="Tanaka K"/>
            <person name="Motone F"/>
            <person name="Kageyama Y"/>
            <person name="Nozu R"/>
            <person name="Adachi N"/>
            <person name="Nishimura O"/>
            <person name="Nakagawa R"/>
            <person name="Tanegashima C"/>
            <person name="Kiyatake I"/>
            <person name="Matsumoto R"/>
            <person name="Murakumo K"/>
            <person name="Nishida K"/>
            <person name="Terakita A"/>
            <person name="Kuratani S"/>
            <person name="Sato K"/>
            <person name="Hyodo S Kuraku.S."/>
        </authorList>
    </citation>
    <scope>NUCLEOTIDE SEQUENCE [LARGE SCALE GENOMIC DNA]</scope>
</reference>